<comment type="caution">
    <text evidence="2">The sequence shown here is derived from an EMBL/GenBank/DDBJ whole genome shotgun (WGS) entry which is preliminary data.</text>
</comment>
<dbReference type="EMBL" id="UYJE01002082">
    <property type="protein sequence ID" value="VDI07696.1"/>
    <property type="molecule type" value="Genomic_DNA"/>
</dbReference>
<feature type="compositionally biased region" description="Polar residues" evidence="1">
    <location>
        <begin position="41"/>
        <end position="63"/>
    </location>
</feature>
<feature type="region of interest" description="Disordered" evidence="1">
    <location>
        <begin position="314"/>
        <end position="335"/>
    </location>
</feature>
<proteinExistence type="predicted"/>
<reference evidence="2" key="1">
    <citation type="submission" date="2018-11" db="EMBL/GenBank/DDBJ databases">
        <authorList>
            <person name="Alioto T."/>
            <person name="Alioto T."/>
        </authorList>
    </citation>
    <scope>NUCLEOTIDE SEQUENCE</scope>
</reference>
<keyword evidence="3" id="KW-1185">Reference proteome</keyword>
<organism evidence="2 3">
    <name type="scientific">Mytilus galloprovincialis</name>
    <name type="common">Mediterranean mussel</name>
    <dbReference type="NCBI Taxonomy" id="29158"/>
    <lineage>
        <taxon>Eukaryota</taxon>
        <taxon>Metazoa</taxon>
        <taxon>Spiralia</taxon>
        <taxon>Lophotrochozoa</taxon>
        <taxon>Mollusca</taxon>
        <taxon>Bivalvia</taxon>
        <taxon>Autobranchia</taxon>
        <taxon>Pteriomorphia</taxon>
        <taxon>Mytilida</taxon>
        <taxon>Mytiloidea</taxon>
        <taxon>Mytilidae</taxon>
        <taxon>Mytilinae</taxon>
        <taxon>Mytilus</taxon>
    </lineage>
</organism>
<accession>A0A8B6CQ92</accession>
<feature type="compositionally biased region" description="Basic and acidic residues" evidence="1">
    <location>
        <begin position="29"/>
        <end position="40"/>
    </location>
</feature>
<feature type="compositionally biased region" description="Basic residues" evidence="1">
    <location>
        <begin position="1"/>
        <end position="15"/>
    </location>
</feature>
<evidence type="ECO:0000313" key="2">
    <source>
        <dbReference type="EMBL" id="VDI07696.1"/>
    </source>
</evidence>
<evidence type="ECO:0000313" key="3">
    <source>
        <dbReference type="Proteomes" id="UP000596742"/>
    </source>
</evidence>
<dbReference type="AlphaFoldDB" id="A0A8B6CQ92"/>
<name>A0A8B6CQ92_MYTGA</name>
<dbReference type="OrthoDB" id="6079384at2759"/>
<evidence type="ECO:0000256" key="1">
    <source>
        <dbReference type="SAM" id="MobiDB-lite"/>
    </source>
</evidence>
<sequence length="335" mass="38905">MASSSKKKNKRKRKQTGSPFSNKRKKMADKKNSKNSKSKEQSPACSIPQTPQTNQETSQSPLTSNVYSAAHQTLYGSYPGYPFTPFQPPAPHTTPANMMQSHHQQLPPAMMSSMPLLTPSPYQYTNPDLNKFMCEVTERLKKLDMLEDILKRVVSMETHCMKIDCEVSNMKEQIKTHTNTIMNIDQGLSEMSNRVQNMDEQNYFLFEENRQLKEKSEIQIEEEINFHVVHRLKPKQDKSPRGIVAKFERRKDRNMVLSAAIQKLKNKKQFVVHEQYPIEVIERRRELVPILKDARTKGHTAVLKEDRLYIDNKRYYPRTTRQHPPPSAAMDQNGE</sequence>
<feature type="region of interest" description="Disordered" evidence="1">
    <location>
        <begin position="1"/>
        <end position="63"/>
    </location>
</feature>
<dbReference type="Proteomes" id="UP000596742">
    <property type="component" value="Unassembled WGS sequence"/>
</dbReference>
<gene>
    <name evidence="2" type="ORF">MGAL_10B049299</name>
</gene>
<protein>
    <submittedName>
        <fullName evidence="2">Uncharacterized protein</fullName>
    </submittedName>
</protein>